<gene>
    <name evidence="1" type="ORF">BWGO95_03185</name>
</gene>
<evidence type="ECO:0000313" key="1">
    <source>
        <dbReference type="EMBL" id="SCB69033.1"/>
    </source>
</evidence>
<organism evidence="1 2">
    <name type="scientific">Bacillus mycoides</name>
    <dbReference type="NCBI Taxonomy" id="1405"/>
    <lineage>
        <taxon>Bacteria</taxon>
        <taxon>Bacillati</taxon>
        <taxon>Bacillota</taxon>
        <taxon>Bacilli</taxon>
        <taxon>Bacillales</taxon>
        <taxon>Bacillaceae</taxon>
        <taxon>Bacillus</taxon>
        <taxon>Bacillus cereus group</taxon>
    </lineage>
</organism>
<protein>
    <submittedName>
        <fullName evidence="1">Uncharacterized protein</fullName>
    </submittedName>
</protein>
<reference evidence="1 2" key="1">
    <citation type="submission" date="2016-08" db="EMBL/GenBank/DDBJ databases">
        <authorList>
            <person name="Seilhamer J.J."/>
        </authorList>
    </citation>
    <scope>NUCLEOTIDE SEQUENCE [LARGE SCALE GENOMIC DNA]</scope>
    <source>
        <strain evidence="1 2">SDA_GO95</strain>
    </source>
</reference>
<dbReference type="Proteomes" id="UP000195696">
    <property type="component" value="Unassembled WGS sequence"/>
</dbReference>
<dbReference type="EMBL" id="FMAK01000036">
    <property type="protein sequence ID" value="SCB69033.1"/>
    <property type="molecule type" value="Genomic_DNA"/>
</dbReference>
<accession>A0A1D3MNV1</accession>
<sequence>MEAYVDTVERTSVKA</sequence>
<proteinExistence type="predicted"/>
<evidence type="ECO:0000313" key="2">
    <source>
        <dbReference type="Proteomes" id="UP000195696"/>
    </source>
</evidence>
<name>A0A1D3MNV1_BACMY</name>